<comment type="caution">
    <text evidence="1">The sequence shown here is derived from an EMBL/GenBank/DDBJ whole genome shotgun (WGS) entry which is preliminary data.</text>
</comment>
<reference evidence="1 2" key="1">
    <citation type="submission" date="2018-10" db="EMBL/GenBank/DDBJ databases">
        <title>Genome assembly for a Yunnan-Guizhou Plateau 3E fish, Anabarilius grahami (Regan), and its evolutionary and genetic applications.</title>
        <authorList>
            <person name="Jiang W."/>
        </authorList>
    </citation>
    <scope>NUCLEOTIDE SEQUENCE [LARGE SCALE GENOMIC DNA]</scope>
    <source>
        <strain evidence="1">AG-KIZ</strain>
        <tissue evidence="1">Muscle</tissue>
    </source>
</reference>
<keyword evidence="2" id="KW-1185">Reference proteome</keyword>
<dbReference type="AlphaFoldDB" id="A0A3N0YBA8"/>
<evidence type="ECO:0000313" key="2">
    <source>
        <dbReference type="Proteomes" id="UP000281406"/>
    </source>
</evidence>
<protein>
    <submittedName>
        <fullName evidence="1">Uncharacterized protein</fullName>
    </submittedName>
</protein>
<organism evidence="1 2">
    <name type="scientific">Anabarilius grahami</name>
    <name type="common">Kanglang fish</name>
    <name type="synonym">Barilius grahami</name>
    <dbReference type="NCBI Taxonomy" id="495550"/>
    <lineage>
        <taxon>Eukaryota</taxon>
        <taxon>Metazoa</taxon>
        <taxon>Chordata</taxon>
        <taxon>Craniata</taxon>
        <taxon>Vertebrata</taxon>
        <taxon>Euteleostomi</taxon>
        <taxon>Actinopterygii</taxon>
        <taxon>Neopterygii</taxon>
        <taxon>Teleostei</taxon>
        <taxon>Ostariophysi</taxon>
        <taxon>Cypriniformes</taxon>
        <taxon>Xenocyprididae</taxon>
        <taxon>Xenocypridinae</taxon>
        <taxon>Xenocypridinae incertae sedis</taxon>
        <taxon>Anabarilius</taxon>
    </lineage>
</organism>
<gene>
    <name evidence="1" type="ORF">DPX16_0975</name>
</gene>
<accession>A0A3N0YBA8</accession>
<sequence>MATRPRERRRMSRLFLVCCCLESECREPACDSRVATAQGPLLIFSAGAAAQEQYGPYGPHDSS</sequence>
<dbReference type="EMBL" id="RJVU01048094">
    <property type="protein sequence ID" value="ROL43516.1"/>
    <property type="molecule type" value="Genomic_DNA"/>
</dbReference>
<evidence type="ECO:0000313" key="1">
    <source>
        <dbReference type="EMBL" id="ROL43516.1"/>
    </source>
</evidence>
<name>A0A3N0YBA8_ANAGA</name>
<proteinExistence type="predicted"/>
<dbReference type="Proteomes" id="UP000281406">
    <property type="component" value="Unassembled WGS sequence"/>
</dbReference>